<dbReference type="RefSeq" id="WP_345710512.1">
    <property type="nucleotide sequence ID" value="NZ_BAABIL010000021.1"/>
</dbReference>
<evidence type="ECO:0000313" key="3">
    <source>
        <dbReference type="Proteomes" id="UP001501195"/>
    </source>
</evidence>
<keyword evidence="1" id="KW-1133">Transmembrane helix</keyword>
<gene>
    <name evidence="2" type="ORF">GCM10023225_02780</name>
</gene>
<comment type="caution">
    <text evidence="2">The sequence shown here is derived from an EMBL/GenBank/DDBJ whole genome shotgun (WGS) entry which is preliminary data.</text>
</comment>
<reference evidence="3" key="1">
    <citation type="journal article" date="2019" name="Int. J. Syst. Evol. Microbiol.">
        <title>The Global Catalogue of Microorganisms (GCM) 10K type strain sequencing project: providing services to taxonomists for standard genome sequencing and annotation.</title>
        <authorList>
            <consortium name="The Broad Institute Genomics Platform"/>
            <consortium name="The Broad Institute Genome Sequencing Center for Infectious Disease"/>
            <person name="Wu L."/>
            <person name="Ma J."/>
        </authorList>
    </citation>
    <scope>NUCLEOTIDE SEQUENCE [LARGE SCALE GENOMIC DNA]</scope>
    <source>
        <strain evidence="3">JCM 18126</strain>
    </source>
</reference>
<feature type="transmembrane region" description="Helical" evidence="1">
    <location>
        <begin position="34"/>
        <end position="52"/>
    </location>
</feature>
<evidence type="ECO:0000256" key="1">
    <source>
        <dbReference type="SAM" id="Phobius"/>
    </source>
</evidence>
<evidence type="ECO:0000313" key="2">
    <source>
        <dbReference type="EMBL" id="GAA4962640.1"/>
    </source>
</evidence>
<feature type="transmembrane region" description="Helical" evidence="1">
    <location>
        <begin position="9"/>
        <end position="28"/>
    </location>
</feature>
<keyword evidence="1" id="KW-0472">Membrane</keyword>
<accession>A0ABP9H712</accession>
<name>A0ABP9H712_9ACTN</name>
<dbReference type="Proteomes" id="UP001501195">
    <property type="component" value="Unassembled WGS sequence"/>
</dbReference>
<keyword evidence="3" id="KW-1185">Reference proteome</keyword>
<proteinExistence type="predicted"/>
<dbReference type="EMBL" id="BAABIL010000021">
    <property type="protein sequence ID" value="GAA4962640.1"/>
    <property type="molecule type" value="Genomic_DNA"/>
</dbReference>
<sequence>MSWDDRPSTWLALAVMFLALSVSFWIDALSGEKTLGFLPAGAFTVSAVLFALHARRCAVRRGPAAPLS</sequence>
<keyword evidence="1" id="KW-0812">Transmembrane</keyword>
<protein>
    <submittedName>
        <fullName evidence="2">Uncharacterized protein</fullName>
    </submittedName>
</protein>
<organism evidence="2 3">
    <name type="scientific">Kineococcus glutinatus</name>
    <dbReference type="NCBI Taxonomy" id="1070872"/>
    <lineage>
        <taxon>Bacteria</taxon>
        <taxon>Bacillati</taxon>
        <taxon>Actinomycetota</taxon>
        <taxon>Actinomycetes</taxon>
        <taxon>Kineosporiales</taxon>
        <taxon>Kineosporiaceae</taxon>
        <taxon>Kineococcus</taxon>
    </lineage>
</organism>